<reference evidence="1 2" key="1">
    <citation type="submission" date="2017-12" db="EMBL/GenBank/DDBJ databases">
        <title>Comparative genomics of Botrytis spp.</title>
        <authorList>
            <person name="Valero-Jimenez C.A."/>
            <person name="Tapia P."/>
            <person name="Veloso J."/>
            <person name="Silva-Moreno E."/>
            <person name="Staats M."/>
            <person name="Valdes J.H."/>
            <person name="Van Kan J.A.L."/>
        </authorList>
    </citation>
    <scope>NUCLEOTIDE SEQUENCE [LARGE SCALE GENOMIC DNA]</scope>
    <source>
        <strain evidence="1 2">MUCL11595</strain>
    </source>
</reference>
<comment type="caution">
    <text evidence="1">The sequence shown here is derived from an EMBL/GenBank/DDBJ whole genome shotgun (WGS) entry which is preliminary data.</text>
</comment>
<dbReference type="AlphaFoldDB" id="A0A4Z1HPR7"/>
<evidence type="ECO:0000313" key="1">
    <source>
        <dbReference type="EMBL" id="TGO50731.1"/>
    </source>
</evidence>
<dbReference type="EMBL" id="PQXN01000177">
    <property type="protein sequence ID" value="TGO50731.1"/>
    <property type="molecule type" value="Genomic_DNA"/>
</dbReference>
<proteinExistence type="predicted"/>
<protein>
    <submittedName>
        <fullName evidence="1">Uncharacterized protein</fullName>
    </submittedName>
</protein>
<organism evidence="1 2">
    <name type="scientific">Botryotinia convoluta</name>
    <dbReference type="NCBI Taxonomy" id="54673"/>
    <lineage>
        <taxon>Eukaryota</taxon>
        <taxon>Fungi</taxon>
        <taxon>Dikarya</taxon>
        <taxon>Ascomycota</taxon>
        <taxon>Pezizomycotina</taxon>
        <taxon>Leotiomycetes</taxon>
        <taxon>Helotiales</taxon>
        <taxon>Sclerotiniaceae</taxon>
        <taxon>Botryotinia</taxon>
    </lineage>
</organism>
<dbReference type="Proteomes" id="UP000297527">
    <property type="component" value="Unassembled WGS sequence"/>
</dbReference>
<name>A0A4Z1HPR7_9HELO</name>
<accession>A0A4Z1HPR7</accession>
<keyword evidence="2" id="KW-1185">Reference proteome</keyword>
<evidence type="ECO:0000313" key="2">
    <source>
        <dbReference type="Proteomes" id="UP000297527"/>
    </source>
</evidence>
<sequence>MSPDIPSKQLLETHSQAIFAELLYPGTIATKIGCIDSSVDSAVEHYMPDIENSTQNRVSWMPSVVGARQEKGTFTGLKKLRNVNGE</sequence>
<gene>
    <name evidence="1" type="ORF">BCON_0177g00060</name>
</gene>